<gene>
    <name evidence="1" type="ORF">H257_11685</name>
</gene>
<proteinExistence type="predicted"/>
<dbReference type="GeneID" id="20813681"/>
<organism evidence="1">
    <name type="scientific">Aphanomyces astaci</name>
    <name type="common">Crayfish plague agent</name>
    <dbReference type="NCBI Taxonomy" id="112090"/>
    <lineage>
        <taxon>Eukaryota</taxon>
        <taxon>Sar</taxon>
        <taxon>Stramenopiles</taxon>
        <taxon>Oomycota</taxon>
        <taxon>Saprolegniomycetes</taxon>
        <taxon>Saprolegniales</taxon>
        <taxon>Verrucalvaceae</taxon>
        <taxon>Aphanomyces</taxon>
    </lineage>
</organism>
<name>W4G3R3_APHAT</name>
<dbReference type="RefSeq" id="XP_009836984.1">
    <property type="nucleotide sequence ID" value="XM_009838682.1"/>
</dbReference>
<dbReference type="AlphaFoldDB" id="W4G3R3"/>
<sequence length="382" mass="42161">MVRVQISKNNGFLEYKEAEVDIPTEEEGKLSIEDVKLRWAHAIYAEEDLFTLEGPHEIKLYHMPLGHDVDLLKPSQLHEWISTPSSQWVLDIFARPLITSSIGGAINIDTTTTDSPRLVITRANATPKVAARATARHPFSRRDPHWHVGTWVPQLNTSLTTPRRDSNTSTGSATSFIGGIMGTRGHLQTEYEDILQTTFRAQETLRKFASIGKPVTTHSIQTTLLPLAMACPSAISRHGPNVLYQGVYNLVDAELQRGFVQAVRIWFSFDNEHTVEVNNPPTILLRLTIGMQVAKRDGSLGLKPVRQQDGWIVVQAVPGSPCALAGMPDDEVFLTHVNGVDVSPPQCPASADKARQSNGNVSWAGNVVPLVEPCDVCVFTYF</sequence>
<accession>W4G3R3</accession>
<dbReference type="STRING" id="112090.W4G3R3"/>
<evidence type="ECO:0000313" key="1">
    <source>
        <dbReference type="EMBL" id="ETV73558.1"/>
    </source>
</evidence>
<dbReference type="OrthoDB" id="59661at2759"/>
<protein>
    <recommendedName>
        <fullName evidence="2">PDZ domain-containing protein</fullName>
    </recommendedName>
</protein>
<evidence type="ECO:0008006" key="2">
    <source>
        <dbReference type="Google" id="ProtNLM"/>
    </source>
</evidence>
<dbReference type="EMBL" id="KI913148">
    <property type="protein sequence ID" value="ETV73558.1"/>
    <property type="molecule type" value="Genomic_DNA"/>
</dbReference>
<reference evidence="1" key="1">
    <citation type="submission" date="2013-12" db="EMBL/GenBank/DDBJ databases">
        <title>The Genome Sequence of Aphanomyces astaci APO3.</title>
        <authorList>
            <consortium name="The Broad Institute Genomics Platform"/>
            <person name="Russ C."/>
            <person name="Tyler B."/>
            <person name="van West P."/>
            <person name="Dieguez-Uribeondo J."/>
            <person name="Young S.K."/>
            <person name="Zeng Q."/>
            <person name="Gargeya S."/>
            <person name="Fitzgerald M."/>
            <person name="Abouelleil A."/>
            <person name="Alvarado L."/>
            <person name="Chapman S.B."/>
            <person name="Gainer-Dewar J."/>
            <person name="Goldberg J."/>
            <person name="Griggs A."/>
            <person name="Gujja S."/>
            <person name="Hansen M."/>
            <person name="Howarth C."/>
            <person name="Imamovic A."/>
            <person name="Ireland A."/>
            <person name="Larimer J."/>
            <person name="McCowan C."/>
            <person name="Murphy C."/>
            <person name="Pearson M."/>
            <person name="Poon T.W."/>
            <person name="Priest M."/>
            <person name="Roberts A."/>
            <person name="Saif S."/>
            <person name="Shea T."/>
            <person name="Sykes S."/>
            <person name="Wortman J."/>
            <person name="Nusbaum C."/>
            <person name="Birren B."/>
        </authorList>
    </citation>
    <scope>NUCLEOTIDE SEQUENCE [LARGE SCALE GENOMIC DNA]</scope>
    <source>
        <strain evidence="1">APO3</strain>
    </source>
</reference>
<dbReference type="VEuPathDB" id="FungiDB:H257_11685"/>